<keyword evidence="2" id="KW-0472">Membrane</keyword>
<sequence>MTTYAQYAPQTGQTGPLGWLRRAESWLDARGRGAWIAAMVLGFVLFWPIGLALLFYMIWSNRMTCRKSDRSRRWSHSVQMTRSSGNSAFDAYRDETLRRLQEEQENFEAFLKRLRQAKDKAEFDQFMEERAQKAREDAAPQEG</sequence>
<dbReference type="EMBL" id="RAPE01000002">
    <property type="protein sequence ID" value="RKF15171.1"/>
    <property type="molecule type" value="Genomic_DNA"/>
</dbReference>
<keyword evidence="1" id="KW-0175">Coiled coil</keyword>
<evidence type="ECO:0000313" key="3">
    <source>
        <dbReference type="EMBL" id="RKF15171.1"/>
    </source>
</evidence>
<keyword evidence="2" id="KW-0812">Transmembrane</keyword>
<protein>
    <submittedName>
        <fullName evidence="3">DUF2852 domain-containing protein</fullName>
    </submittedName>
</protein>
<dbReference type="InterPro" id="IPR021273">
    <property type="entry name" value="DUF2852"/>
</dbReference>
<dbReference type="Pfam" id="PF11014">
    <property type="entry name" value="DUF2852"/>
    <property type="match status" value="1"/>
</dbReference>
<accession>A0A3A8AY78</accession>
<keyword evidence="2" id="KW-1133">Transmembrane helix</keyword>
<feature type="coiled-coil region" evidence="1">
    <location>
        <begin position="93"/>
        <end position="120"/>
    </location>
</feature>
<evidence type="ECO:0000313" key="4">
    <source>
        <dbReference type="Proteomes" id="UP000281128"/>
    </source>
</evidence>
<proteinExistence type="predicted"/>
<reference evidence="3 4" key="1">
    <citation type="submission" date="2018-09" db="EMBL/GenBank/DDBJ databases">
        <title>Roseovarius spongiae sp. nov., isolated from a marine sponge.</title>
        <authorList>
            <person name="Zhuang L."/>
            <person name="Luo L."/>
        </authorList>
    </citation>
    <scope>NUCLEOTIDE SEQUENCE [LARGE SCALE GENOMIC DNA]</scope>
    <source>
        <strain evidence="3 4">HN-E21</strain>
    </source>
</reference>
<dbReference type="OrthoDB" id="9806878at2"/>
<name>A0A3A8AY78_9RHOB</name>
<evidence type="ECO:0000256" key="1">
    <source>
        <dbReference type="SAM" id="Coils"/>
    </source>
</evidence>
<comment type="caution">
    <text evidence="3">The sequence shown here is derived from an EMBL/GenBank/DDBJ whole genome shotgun (WGS) entry which is preliminary data.</text>
</comment>
<dbReference type="RefSeq" id="WP_121166368.1">
    <property type="nucleotide sequence ID" value="NZ_RAPE01000002.1"/>
</dbReference>
<evidence type="ECO:0000256" key="2">
    <source>
        <dbReference type="SAM" id="Phobius"/>
    </source>
</evidence>
<feature type="transmembrane region" description="Helical" evidence="2">
    <location>
        <begin position="34"/>
        <end position="59"/>
    </location>
</feature>
<keyword evidence="4" id="KW-1185">Reference proteome</keyword>
<organism evidence="3 4">
    <name type="scientific">Roseovarius spongiae</name>
    <dbReference type="NCBI Taxonomy" id="2320272"/>
    <lineage>
        <taxon>Bacteria</taxon>
        <taxon>Pseudomonadati</taxon>
        <taxon>Pseudomonadota</taxon>
        <taxon>Alphaproteobacteria</taxon>
        <taxon>Rhodobacterales</taxon>
        <taxon>Roseobacteraceae</taxon>
        <taxon>Roseovarius</taxon>
    </lineage>
</organism>
<gene>
    <name evidence="3" type="ORF">D6850_10035</name>
</gene>
<dbReference type="AlphaFoldDB" id="A0A3A8AY78"/>
<dbReference type="Proteomes" id="UP000281128">
    <property type="component" value="Unassembled WGS sequence"/>
</dbReference>